<feature type="region of interest" description="Disordered" evidence="1">
    <location>
        <begin position="1"/>
        <end position="33"/>
    </location>
</feature>
<gene>
    <name evidence="2" type="ORF">GTA08_BOTSDO03259</name>
</gene>
<evidence type="ECO:0000256" key="1">
    <source>
        <dbReference type="SAM" id="MobiDB-lite"/>
    </source>
</evidence>
<proteinExistence type="predicted"/>
<keyword evidence="3" id="KW-1185">Reference proteome</keyword>
<feature type="compositionally biased region" description="Low complexity" evidence="1">
    <location>
        <begin position="7"/>
        <end position="31"/>
    </location>
</feature>
<protein>
    <submittedName>
        <fullName evidence="2">HAT domain-containing protein</fullName>
    </submittedName>
</protein>
<evidence type="ECO:0000313" key="3">
    <source>
        <dbReference type="Proteomes" id="UP000572817"/>
    </source>
</evidence>
<reference evidence="2" key="1">
    <citation type="submission" date="2020-04" db="EMBL/GenBank/DDBJ databases">
        <title>Genome Assembly and Annotation of Botryosphaeria dothidea sdau 11-99, a Latent Pathogen of Apple Fruit Ring Rot in China.</title>
        <authorList>
            <person name="Yu C."/>
            <person name="Diao Y."/>
            <person name="Lu Q."/>
            <person name="Zhao J."/>
            <person name="Cui S."/>
            <person name="Peng C."/>
            <person name="He B."/>
            <person name="Liu H."/>
        </authorList>
    </citation>
    <scope>NUCLEOTIDE SEQUENCE [LARGE SCALE GENOMIC DNA]</scope>
    <source>
        <strain evidence="2">Sdau11-99</strain>
    </source>
</reference>
<comment type="caution">
    <text evidence="2">The sequence shown here is derived from an EMBL/GenBank/DDBJ whole genome shotgun (WGS) entry which is preliminary data.</text>
</comment>
<name>A0A8H4NBQ2_9PEZI</name>
<dbReference type="Proteomes" id="UP000572817">
    <property type="component" value="Unassembled WGS sequence"/>
</dbReference>
<organism evidence="2 3">
    <name type="scientific">Botryosphaeria dothidea</name>
    <dbReference type="NCBI Taxonomy" id="55169"/>
    <lineage>
        <taxon>Eukaryota</taxon>
        <taxon>Fungi</taxon>
        <taxon>Dikarya</taxon>
        <taxon>Ascomycota</taxon>
        <taxon>Pezizomycotina</taxon>
        <taxon>Dothideomycetes</taxon>
        <taxon>Dothideomycetes incertae sedis</taxon>
        <taxon>Botryosphaeriales</taxon>
        <taxon>Botryosphaeriaceae</taxon>
        <taxon>Botryosphaeria</taxon>
    </lineage>
</organism>
<accession>A0A8H4NBQ2</accession>
<dbReference type="EMBL" id="WWBZ02000016">
    <property type="protein sequence ID" value="KAF4309507.1"/>
    <property type="molecule type" value="Genomic_DNA"/>
</dbReference>
<dbReference type="AlphaFoldDB" id="A0A8H4NBQ2"/>
<sequence>MNDSEDSQLSSLDPLSSPSPAVPATPASTTSHAVTAADIDLSKVRDSSMRVIRGLGWRVRHRSQAHGTKISWIFAHGGDCTHAIETHLAQIHRVQHPKKPRPTTTPADTPIGRAFARLQERSSPFALVTPFHDKRFQEAYINAVIKLDLTFRQASAPELREVILLGGPMAERYLPTSHKGVGNWE</sequence>
<evidence type="ECO:0000313" key="2">
    <source>
        <dbReference type="EMBL" id="KAF4309507.1"/>
    </source>
</evidence>